<feature type="region of interest" description="Disordered" evidence="1">
    <location>
        <begin position="48"/>
        <end position="71"/>
    </location>
</feature>
<evidence type="ECO:0000256" key="1">
    <source>
        <dbReference type="SAM" id="MobiDB-lite"/>
    </source>
</evidence>
<reference evidence="2" key="1">
    <citation type="submission" date="2014-09" db="EMBL/GenBank/DDBJ databases">
        <authorList>
            <person name="Magalhaes I.L.F."/>
            <person name="Oliveira U."/>
            <person name="Santos F.R."/>
            <person name="Vidigal T.H.D.A."/>
            <person name="Brescovit A.D."/>
            <person name="Santos A.J."/>
        </authorList>
    </citation>
    <scope>NUCLEOTIDE SEQUENCE</scope>
    <source>
        <tissue evidence="2">Shoot tissue taken approximately 20 cm above the soil surface</tissue>
    </source>
</reference>
<dbReference type="EMBL" id="GBRH01210250">
    <property type="protein sequence ID" value="JAD87645.1"/>
    <property type="molecule type" value="Transcribed_RNA"/>
</dbReference>
<proteinExistence type="predicted"/>
<dbReference type="AlphaFoldDB" id="A0A0A9DPT9"/>
<protein>
    <submittedName>
        <fullName evidence="2">Uncharacterized protein</fullName>
    </submittedName>
</protein>
<reference evidence="2" key="2">
    <citation type="journal article" date="2015" name="Data Brief">
        <title>Shoot transcriptome of the giant reed, Arundo donax.</title>
        <authorList>
            <person name="Barrero R.A."/>
            <person name="Guerrero F.D."/>
            <person name="Moolhuijzen P."/>
            <person name="Goolsby J.A."/>
            <person name="Tidwell J."/>
            <person name="Bellgard S.E."/>
            <person name="Bellgard M.I."/>
        </authorList>
    </citation>
    <scope>NUCLEOTIDE SEQUENCE</scope>
    <source>
        <tissue evidence="2">Shoot tissue taken approximately 20 cm above the soil surface</tissue>
    </source>
</reference>
<feature type="compositionally biased region" description="Polar residues" evidence="1">
    <location>
        <begin position="57"/>
        <end position="71"/>
    </location>
</feature>
<sequence>MVDQINRYNVSSHFAPDTCTQKGNQNKNKKLDEKLGIITNYMKLNHSREQVKEAKSISPSDPKTTKTSRII</sequence>
<accession>A0A0A9DPT9</accession>
<evidence type="ECO:0000313" key="2">
    <source>
        <dbReference type="EMBL" id="JAD87645.1"/>
    </source>
</evidence>
<organism evidence="2">
    <name type="scientific">Arundo donax</name>
    <name type="common">Giant reed</name>
    <name type="synonym">Donax arundinaceus</name>
    <dbReference type="NCBI Taxonomy" id="35708"/>
    <lineage>
        <taxon>Eukaryota</taxon>
        <taxon>Viridiplantae</taxon>
        <taxon>Streptophyta</taxon>
        <taxon>Embryophyta</taxon>
        <taxon>Tracheophyta</taxon>
        <taxon>Spermatophyta</taxon>
        <taxon>Magnoliopsida</taxon>
        <taxon>Liliopsida</taxon>
        <taxon>Poales</taxon>
        <taxon>Poaceae</taxon>
        <taxon>PACMAD clade</taxon>
        <taxon>Arundinoideae</taxon>
        <taxon>Arundineae</taxon>
        <taxon>Arundo</taxon>
    </lineage>
</organism>
<name>A0A0A9DPT9_ARUDO</name>